<dbReference type="InterPro" id="IPR010982">
    <property type="entry name" value="Lambda_DNA-bd_dom_sf"/>
</dbReference>
<organism evidence="2 3">
    <name type="scientific">Candidatus Eisenbergiella pullistercoris</name>
    <dbReference type="NCBI Taxonomy" id="2838555"/>
    <lineage>
        <taxon>Bacteria</taxon>
        <taxon>Bacillati</taxon>
        <taxon>Bacillota</taxon>
        <taxon>Clostridia</taxon>
        <taxon>Lachnospirales</taxon>
        <taxon>Lachnospiraceae</taxon>
        <taxon>Eisenbergiella</taxon>
    </lineage>
</organism>
<accession>A0A9D1YMG3</accession>
<protein>
    <submittedName>
        <fullName evidence="2">Helix-turn-helix transcriptional regulator</fullName>
    </submittedName>
</protein>
<dbReference type="InterPro" id="IPR001387">
    <property type="entry name" value="Cro/C1-type_HTH"/>
</dbReference>
<dbReference type="SUPFAM" id="SSF47413">
    <property type="entry name" value="lambda repressor-like DNA-binding domains"/>
    <property type="match status" value="1"/>
</dbReference>
<dbReference type="GO" id="GO:0003677">
    <property type="term" value="F:DNA binding"/>
    <property type="evidence" value="ECO:0007669"/>
    <property type="project" value="InterPro"/>
</dbReference>
<gene>
    <name evidence="2" type="ORF">H9831_02070</name>
</gene>
<proteinExistence type="predicted"/>
<dbReference type="AlphaFoldDB" id="A0A9D1YMG3"/>
<reference evidence="2" key="1">
    <citation type="journal article" date="2021" name="PeerJ">
        <title>Extensive microbial diversity within the chicken gut microbiome revealed by metagenomics and culture.</title>
        <authorList>
            <person name="Gilroy R."/>
            <person name="Ravi A."/>
            <person name="Getino M."/>
            <person name="Pursley I."/>
            <person name="Horton D.L."/>
            <person name="Alikhan N.F."/>
            <person name="Baker D."/>
            <person name="Gharbi K."/>
            <person name="Hall N."/>
            <person name="Watson M."/>
            <person name="Adriaenssens E.M."/>
            <person name="Foster-Nyarko E."/>
            <person name="Jarju S."/>
            <person name="Secka A."/>
            <person name="Antonio M."/>
            <person name="Oren A."/>
            <person name="Chaudhuri R.R."/>
            <person name="La Ragione R."/>
            <person name="Hildebrand F."/>
            <person name="Pallen M.J."/>
        </authorList>
    </citation>
    <scope>NUCLEOTIDE SEQUENCE</scope>
    <source>
        <strain evidence="2">ChiSxjej3B15-24422</strain>
    </source>
</reference>
<evidence type="ECO:0000313" key="2">
    <source>
        <dbReference type="EMBL" id="HIY59458.1"/>
    </source>
</evidence>
<dbReference type="CDD" id="cd00093">
    <property type="entry name" value="HTH_XRE"/>
    <property type="match status" value="1"/>
</dbReference>
<dbReference type="Gene3D" id="1.10.260.40">
    <property type="entry name" value="lambda repressor-like DNA-binding domains"/>
    <property type="match status" value="1"/>
</dbReference>
<evidence type="ECO:0000313" key="3">
    <source>
        <dbReference type="Proteomes" id="UP000824007"/>
    </source>
</evidence>
<evidence type="ECO:0000259" key="1">
    <source>
        <dbReference type="PROSITE" id="PS50943"/>
    </source>
</evidence>
<dbReference type="Pfam" id="PF01381">
    <property type="entry name" value="HTH_3"/>
    <property type="match status" value="1"/>
</dbReference>
<dbReference type="SMART" id="SM00530">
    <property type="entry name" value="HTH_XRE"/>
    <property type="match status" value="1"/>
</dbReference>
<name>A0A9D1YMG3_9FIRM</name>
<sequence length="213" mass="24508">MGMRAYDEDYLGTAQRVMGDMMDFAVNSYGFDADEFFGMFLVSDVAAQVEHGNPTYVAGRTGCELAKEVIRQSGLVREELPDEMYLDKSPEYWAGWALAFYQWYTAKSFMRIHRAVPAGEILRMYPVFHEIDIMRFVEAMEEKLKKYYTMTHLKRLRLNQGMTQRELAEASGVPLRQIQLFEQKQRDINRAQALCVAKLGRALGCSSEALLEI</sequence>
<dbReference type="EMBL" id="DXDD01000025">
    <property type="protein sequence ID" value="HIY59458.1"/>
    <property type="molecule type" value="Genomic_DNA"/>
</dbReference>
<dbReference type="Proteomes" id="UP000824007">
    <property type="component" value="Unassembled WGS sequence"/>
</dbReference>
<dbReference type="PROSITE" id="PS50943">
    <property type="entry name" value="HTH_CROC1"/>
    <property type="match status" value="1"/>
</dbReference>
<comment type="caution">
    <text evidence="2">The sequence shown here is derived from an EMBL/GenBank/DDBJ whole genome shotgun (WGS) entry which is preliminary data.</text>
</comment>
<feature type="domain" description="HTH cro/C1-type" evidence="1">
    <location>
        <begin position="153"/>
        <end position="210"/>
    </location>
</feature>
<reference evidence="2" key="2">
    <citation type="submission" date="2021-04" db="EMBL/GenBank/DDBJ databases">
        <authorList>
            <person name="Gilroy R."/>
        </authorList>
    </citation>
    <scope>NUCLEOTIDE SEQUENCE</scope>
    <source>
        <strain evidence="2">ChiSxjej3B15-24422</strain>
    </source>
</reference>